<dbReference type="CDD" id="cd03784">
    <property type="entry name" value="GT1_Gtf-like"/>
    <property type="match status" value="1"/>
</dbReference>
<dbReference type="InterPro" id="IPR056884">
    <property type="entry name" value="NPHP3-like_N"/>
</dbReference>
<keyword evidence="1 4" id="KW-0853">WD repeat</keyword>
<dbReference type="Proteomes" id="UP000650582">
    <property type="component" value="Unassembled WGS sequence"/>
</dbReference>
<dbReference type="PANTHER" id="PTHR19848">
    <property type="entry name" value="WD40 REPEAT PROTEIN"/>
    <property type="match status" value="1"/>
</dbReference>
<dbReference type="SUPFAM" id="SSF52540">
    <property type="entry name" value="P-loop containing nucleoside triphosphate hydrolases"/>
    <property type="match status" value="1"/>
</dbReference>
<dbReference type="InterPro" id="IPR019775">
    <property type="entry name" value="WD40_repeat_CS"/>
</dbReference>
<dbReference type="PRINTS" id="PR00320">
    <property type="entry name" value="GPROTEINBRPT"/>
</dbReference>
<evidence type="ECO:0000256" key="1">
    <source>
        <dbReference type="ARBA" id="ARBA00022574"/>
    </source>
</evidence>
<evidence type="ECO:0000313" key="7">
    <source>
        <dbReference type="EMBL" id="KAF8675548.1"/>
    </source>
</evidence>
<dbReference type="PROSITE" id="PS50837">
    <property type="entry name" value="NACHT"/>
    <property type="match status" value="1"/>
</dbReference>
<reference evidence="7" key="1">
    <citation type="submission" date="2020-09" db="EMBL/GenBank/DDBJ databases">
        <title>Comparative genome analyses of four rice-infecting Rhizoctonia solani isolates reveal extensive enrichment of homogalacturonan modification genes.</title>
        <authorList>
            <person name="Lee D.-Y."/>
            <person name="Jeon J."/>
            <person name="Kim K.-T."/>
            <person name="Cheong K."/>
            <person name="Song H."/>
            <person name="Choi G."/>
            <person name="Ko J."/>
            <person name="Opiyo S.O."/>
            <person name="Zuo S."/>
            <person name="Madhav S."/>
            <person name="Lee Y.-H."/>
            <person name="Wang G.-L."/>
        </authorList>
    </citation>
    <scope>NUCLEOTIDE SEQUENCE</scope>
    <source>
        <strain evidence="7">AG1-IA YN-7</strain>
    </source>
</reference>
<feature type="repeat" description="WD" evidence="4">
    <location>
        <begin position="1768"/>
        <end position="1809"/>
    </location>
</feature>
<gene>
    <name evidence="7" type="ORF">RHS04_06675</name>
</gene>
<dbReference type="SUPFAM" id="SSF53756">
    <property type="entry name" value="UDP-Glycosyltransferase/glycogen phosphorylase"/>
    <property type="match status" value="1"/>
</dbReference>
<dbReference type="GO" id="GO:0008194">
    <property type="term" value="F:UDP-glycosyltransferase activity"/>
    <property type="evidence" value="ECO:0007669"/>
    <property type="project" value="InterPro"/>
</dbReference>
<feature type="repeat" description="WD" evidence="4">
    <location>
        <begin position="1943"/>
        <end position="1975"/>
    </location>
</feature>
<dbReference type="InterPro" id="IPR001680">
    <property type="entry name" value="WD40_rpt"/>
</dbReference>
<feature type="repeat" description="WD" evidence="4">
    <location>
        <begin position="1812"/>
        <end position="1843"/>
    </location>
</feature>
<accession>A0A8H7H4X5</accession>
<dbReference type="Gene3D" id="2.130.10.10">
    <property type="entry name" value="YVTN repeat-like/Quinoprotein amine dehydrogenase"/>
    <property type="match status" value="4"/>
</dbReference>
<dbReference type="PROSITE" id="PS50294">
    <property type="entry name" value="WD_REPEATS_REGION"/>
    <property type="match status" value="8"/>
</dbReference>
<dbReference type="SUPFAM" id="SSF50978">
    <property type="entry name" value="WD40 repeat-like"/>
    <property type="match status" value="2"/>
</dbReference>
<dbReference type="Gene3D" id="3.40.50.2000">
    <property type="entry name" value="Glycogen Phosphorylase B"/>
    <property type="match status" value="2"/>
</dbReference>
<evidence type="ECO:0000256" key="3">
    <source>
        <dbReference type="ARBA" id="ARBA00022737"/>
    </source>
</evidence>
<feature type="repeat" description="WD" evidence="4">
    <location>
        <begin position="1555"/>
        <end position="1596"/>
    </location>
</feature>
<dbReference type="PANTHER" id="PTHR19848:SF8">
    <property type="entry name" value="F-BOX AND WD REPEAT DOMAIN CONTAINING 7"/>
    <property type="match status" value="1"/>
</dbReference>
<dbReference type="InterPro" id="IPR007111">
    <property type="entry name" value="NACHT_NTPase"/>
</dbReference>
<feature type="repeat" description="WD" evidence="4">
    <location>
        <begin position="1467"/>
        <end position="1508"/>
    </location>
</feature>
<dbReference type="Pfam" id="PF24883">
    <property type="entry name" value="NPHP3_N"/>
    <property type="match status" value="1"/>
</dbReference>
<dbReference type="Gene3D" id="3.40.50.300">
    <property type="entry name" value="P-loop containing nucleotide triphosphate hydrolases"/>
    <property type="match status" value="1"/>
</dbReference>
<feature type="repeat" description="WD" evidence="4">
    <location>
        <begin position="1424"/>
        <end position="1465"/>
    </location>
</feature>
<evidence type="ECO:0000256" key="4">
    <source>
        <dbReference type="PROSITE-ProRule" id="PRU00221"/>
    </source>
</evidence>
<feature type="repeat" description="WD" evidence="4">
    <location>
        <begin position="1857"/>
        <end position="1889"/>
    </location>
</feature>
<dbReference type="Pfam" id="PF00400">
    <property type="entry name" value="WD40"/>
    <property type="match status" value="13"/>
</dbReference>
<dbReference type="SMART" id="SM00320">
    <property type="entry name" value="WD40"/>
    <property type="match status" value="13"/>
</dbReference>
<dbReference type="PROSITE" id="PS00678">
    <property type="entry name" value="WD_REPEATS_1"/>
    <property type="match status" value="1"/>
</dbReference>
<feature type="compositionally biased region" description="Polar residues" evidence="5">
    <location>
        <begin position="623"/>
        <end position="640"/>
    </location>
</feature>
<dbReference type="InterPro" id="IPR020472">
    <property type="entry name" value="WD40_PAC1"/>
</dbReference>
<evidence type="ECO:0000259" key="6">
    <source>
        <dbReference type="PROSITE" id="PS50837"/>
    </source>
</evidence>
<evidence type="ECO:0000313" key="8">
    <source>
        <dbReference type="Proteomes" id="UP000650582"/>
    </source>
</evidence>
<dbReference type="PROSITE" id="PS50082">
    <property type="entry name" value="WD_REPEATS_2"/>
    <property type="match status" value="9"/>
</dbReference>
<feature type="compositionally biased region" description="Polar residues" evidence="5">
    <location>
        <begin position="586"/>
        <end position="597"/>
    </location>
</feature>
<feature type="region of interest" description="Disordered" evidence="5">
    <location>
        <begin position="553"/>
        <end position="655"/>
    </location>
</feature>
<feature type="repeat" description="WD" evidence="4">
    <location>
        <begin position="1640"/>
        <end position="1666"/>
    </location>
</feature>
<feature type="domain" description="NACHT" evidence="6">
    <location>
        <begin position="848"/>
        <end position="993"/>
    </location>
</feature>
<feature type="repeat" description="WD" evidence="4">
    <location>
        <begin position="1900"/>
        <end position="1941"/>
    </location>
</feature>
<keyword evidence="3" id="KW-0677">Repeat</keyword>
<keyword evidence="2" id="KW-0808">Transferase</keyword>
<dbReference type="CDD" id="cd00200">
    <property type="entry name" value="WD40"/>
    <property type="match status" value="2"/>
</dbReference>
<dbReference type="InterPro" id="IPR036322">
    <property type="entry name" value="WD40_repeat_dom_sf"/>
</dbReference>
<protein>
    <submittedName>
        <fullName evidence="7">WD40 repeat-like protein</fullName>
    </submittedName>
</protein>
<dbReference type="InterPro" id="IPR015943">
    <property type="entry name" value="WD40/YVTN_repeat-like_dom_sf"/>
</dbReference>
<evidence type="ECO:0000256" key="5">
    <source>
        <dbReference type="SAM" id="MobiDB-lite"/>
    </source>
</evidence>
<sequence length="2068" mass="227338">MSDSTLKHIIFISGPAWGHLRPAIKTALRMVEKFPDLFVSLYAYAPEMPKARRYLSAQSSEHASRIRIVSTPEDDEPRLPTINPTDIIKYLEDCFGIWIARELQEPSVTHAEGRAIRKPSWIIEDLLNGGVSVPCKHVHGLPIAAWWVSTAASLMGHVGNKDNGHSGRIFEYISHHPDFSLEKASEMFLQAISDRLVCIPGVFVHHEWELFPQNIPMLGPFFTTSFGRWLNLLKHVDIMTCCTTFEMEPISAGALAYGLDKPLTTFFVGPGVDLAAPSPIDPEPRVARFLDSALVEKGAHSVIYIAFGSIFFPPPTSLSHLIAAIDEIPKAGLKFILALSSPIAKIDQSWMDAHIQAGNAIFPQWTNQTAILEHPAVHYFLSHGGWNSISEALVRGVPMILWPMAGDQPTNAVQISAMHDCGFELLQVRTGPAKSTAYQNATEVKIVGTDDAVRNEMTHILELTKGPRGGHQRRNVELLGKAIVKSLAPSGSGDLELERFGKWRLNLSELDNMTVYNGHDIKLSPNHLRRATSTLDCQLFYLYPVSLLMSSTPRPKRGPLDFLAPKTTKRPRSHATTPEPAAGADNATQVSGPSSSEVPHAGPAATVSRDISTTPPPPIEDSPMQTLSQSSHHEATSATGSRVKASGKKPADGALPKRVSKALKVFRQGVGLFPPLQATIDDVISCFDTLEIDPGYKTEYEELLLELETLSQTLANHVQKSNPAHMSDFITRMRRSIAKQMKVIEKKRDQPVERNIAKAEQDQREVLRAYRGIERAFRQLQADATMRVWSSVEEQTANNRLKELSPSKSAVYNSTLATEVNRRSCTEHTRTQILLELDEWSADSQTPNIYWMSGMAGTGKTTIAYTFAETLRKRRLLGASFFCTRTSSECQDVGRIIPTITYQLARYSMSFQVAVVEVLGRDPDIGTRAITEQCERLIKEPLDRVKDDIPDGLVVVIDALDECNSANGVGTMLDVLFKVAADLPVKFFVTSRPEPDIRQKIESQSDRTRSICRLHDIEESLVQADIELYLRDEFANSTVSESEVSHLARLSGCLFIYAATSIRYIRRKRTVVDRDRLEAILGSSSKSGPRHVGIDRLYTTVLEAAIGELEDEPEEQDEMCQILWTAVCTREPVDVDTLAALAGIKPTRADMLLQSLYSVLHVSRRKSKITTLHASFPDFMFDKARSTRFYCNEAKHSQLLGERCFKVMKDQLRFNICGLESSFVTDSKVENIEDRITRSISPTLSYVAHYWGHHVVKSTPCEAVRKGLEDFLSNRLLFWMEVLSLKRTLDKGISMLSALNPWLTGESGSSDLMQSLNDSWIFVSKYAAGLGSESTPHIYISALAFCHHSSSVHKQYWGRTRGLLHLQGPAIEQSQTALLATWSTHSAPYSLVFSPDGSRFAVGFLDGTVRVLHGHSGAVALGPLRGHTEWVRCVAFSPDGSLLASASNDGTVIVRDAQTGNCIYDVIREHKSRVTSVCFSPNGKYLLSGSDDGTTRMWDSGNGSLIPNSIKRYIYRTTCTAFSPDGKHIAHGLVRSRSPIVIYDASTGESLSFPFDAHQSPVESIAFSPNSKHLLTGHRSGELRIWSLQDGTATHSPPKVHNDGITSIGFSPLGDKLITGSDRCVYIWDAENGYSNPCLLGTHNDSVSSAAFSPDGTRVASCSSDGVKMWNALYSTSSHASSWKTPTMTVYSVAISPDGSRIAAAGLDNAVYMFNTHDGTPALELLFAHALWINSVAFSLDGRYLASGGVGDICLWDATSGKLLSGPLRAHGSWVESISFSPNSRHIVSASDDSTIQMWDVGDGTLTPTDLVGRHEDKVNSATFSPDGKRVVSGCRDGKIRMWGSKTLSLVFDPFGSQEHTGGINSVTFSFDGRLVASGSSDGTICIFDSHSGGLVLGPLKAHRTSVQSVVFSPDSYYVVSGSVDGSVRVWRVADGAPACEPLEGHQHRVDSVVYSSDGAYIVSGSRDSTIRVWKAPETGATPGPSKLDPLMADLRERHRAIAGGLTIDDDGWARNRDSQLLFWVPSDMLKLFPRVESVYTIGPEGILHTDYNQPLLLGEEWHGCYVG</sequence>
<dbReference type="InterPro" id="IPR027417">
    <property type="entry name" value="P-loop_NTPase"/>
</dbReference>
<name>A0A8H7H4X5_9AGAM</name>
<comment type="caution">
    <text evidence="7">The sequence shown here is derived from an EMBL/GenBank/DDBJ whole genome shotgun (WGS) entry which is preliminary data.</text>
</comment>
<proteinExistence type="predicted"/>
<dbReference type="Pfam" id="PF00201">
    <property type="entry name" value="UDPGT"/>
    <property type="match status" value="1"/>
</dbReference>
<evidence type="ECO:0000256" key="2">
    <source>
        <dbReference type="ARBA" id="ARBA00022679"/>
    </source>
</evidence>
<dbReference type="EMBL" id="JACYCC010000095">
    <property type="protein sequence ID" value="KAF8675548.1"/>
    <property type="molecule type" value="Genomic_DNA"/>
</dbReference>
<organism evidence="7 8">
    <name type="scientific">Rhizoctonia solani</name>
    <dbReference type="NCBI Taxonomy" id="456999"/>
    <lineage>
        <taxon>Eukaryota</taxon>
        <taxon>Fungi</taxon>
        <taxon>Dikarya</taxon>
        <taxon>Basidiomycota</taxon>
        <taxon>Agaricomycotina</taxon>
        <taxon>Agaricomycetes</taxon>
        <taxon>Cantharellales</taxon>
        <taxon>Ceratobasidiaceae</taxon>
        <taxon>Rhizoctonia</taxon>
    </lineage>
</organism>
<dbReference type="InterPro" id="IPR002213">
    <property type="entry name" value="UDP_glucos_trans"/>
</dbReference>